<proteinExistence type="predicted"/>
<accession>A0A1Y1YFW5</accession>
<sequence length="575" mass="65286">MQTALGIDIFRILSTQPSTSQLAPLQLPPSVSTRLTTTHSALDRWRILFDYQIASHMEISQEVYLAYAKRLLANNLIPEVIEVFKTLSTQSHREALLLDLLRGPLGGIDSSRYLSLLQSLLPAHLTYTQPIFDRVTELFVQLGDIDSLLSISSIIPKHLEMDPKLLNNLVIYFLMKEDVDLSLRYYSMASTTAKTPIFPSVYAELITMCMSHDRPEDAMSVYGDYKRSLSRSKGGISPQPVDPRIFNTLILEHSKQGRMEAASQVLNDMLAMKVYPYSRVYGYVVAGYAQQRDFRSAHILIQRMRKLNHRVPTIVYNSLLSALTDAGQMDNAVKLFYEMLANRTSANEYVCTTLISGFAQIGDMGQANQWFEWMKRNKIPPNIFTYSTLINGYMKQLEVESAEEVFKEMSSRGVTPNVVTYTSLIHQANLSLDPETSLALYHKMLEANIKPDVVTYAVLLQGYVQNRDVQGAWKLFEEMRKNQIKPDIYVYSSLLDLFAKLKDMDSARVILELMKKDQVAPNNVSYKTLLTLCFRSKDRANARRIYEKMNGLSPNTTHTNIYPTRIGTPNASAGI</sequence>
<reference evidence="2 3" key="1">
    <citation type="submission" date="2016-07" db="EMBL/GenBank/DDBJ databases">
        <title>Pervasive Adenine N6-methylation of Active Genes in Fungi.</title>
        <authorList>
            <consortium name="DOE Joint Genome Institute"/>
            <person name="Mondo S.J."/>
            <person name="Dannebaum R.O."/>
            <person name="Kuo R.C."/>
            <person name="Labutti K."/>
            <person name="Haridas S."/>
            <person name="Kuo A."/>
            <person name="Salamov A."/>
            <person name="Ahrendt S.R."/>
            <person name="Lipzen A."/>
            <person name="Sullivan W."/>
            <person name="Andreopoulos W.B."/>
            <person name="Clum A."/>
            <person name="Lindquist E."/>
            <person name="Daum C."/>
            <person name="Ramamoorthy G.K."/>
            <person name="Gryganskyi A."/>
            <person name="Culley D."/>
            <person name="Magnuson J.K."/>
            <person name="James T.Y."/>
            <person name="O'Malley M.A."/>
            <person name="Stajich J.E."/>
            <person name="Spatafora J.W."/>
            <person name="Visel A."/>
            <person name="Grigoriev I.V."/>
        </authorList>
    </citation>
    <scope>NUCLEOTIDE SEQUENCE [LARGE SCALE GENOMIC DNA]</scope>
    <source>
        <strain evidence="2 3">CBS 931.73</strain>
    </source>
</reference>
<evidence type="ECO:0000313" key="3">
    <source>
        <dbReference type="Proteomes" id="UP000193498"/>
    </source>
</evidence>
<keyword evidence="3" id="KW-1185">Reference proteome</keyword>
<dbReference type="Pfam" id="PF13812">
    <property type="entry name" value="PPR_3"/>
    <property type="match status" value="1"/>
</dbReference>
<dbReference type="Pfam" id="PF01535">
    <property type="entry name" value="PPR"/>
    <property type="match status" value="1"/>
</dbReference>
<feature type="repeat" description="PPR" evidence="1">
    <location>
        <begin position="417"/>
        <end position="451"/>
    </location>
</feature>
<organism evidence="2 3">
    <name type="scientific">Basidiobolus meristosporus CBS 931.73</name>
    <dbReference type="NCBI Taxonomy" id="1314790"/>
    <lineage>
        <taxon>Eukaryota</taxon>
        <taxon>Fungi</taxon>
        <taxon>Fungi incertae sedis</taxon>
        <taxon>Zoopagomycota</taxon>
        <taxon>Entomophthoromycotina</taxon>
        <taxon>Basidiobolomycetes</taxon>
        <taxon>Basidiobolales</taxon>
        <taxon>Basidiobolaceae</taxon>
        <taxon>Basidiobolus</taxon>
    </lineage>
</organism>
<dbReference type="InParanoid" id="A0A1Y1YFW5"/>
<dbReference type="Proteomes" id="UP000193498">
    <property type="component" value="Unassembled WGS sequence"/>
</dbReference>
<feature type="repeat" description="PPR" evidence="1">
    <location>
        <begin position="312"/>
        <end position="346"/>
    </location>
</feature>
<dbReference type="STRING" id="1314790.A0A1Y1YFW5"/>
<dbReference type="PANTHER" id="PTHR45613">
    <property type="entry name" value="PENTATRICOPEPTIDE REPEAT-CONTAINING PROTEIN"/>
    <property type="match status" value="1"/>
</dbReference>
<gene>
    <name evidence="2" type="ORF">K493DRAFT_314292</name>
</gene>
<feature type="repeat" description="PPR" evidence="1">
    <location>
        <begin position="452"/>
        <end position="486"/>
    </location>
</feature>
<evidence type="ECO:0000256" key="1">
    <source>
        <dbReference type="PROSITE-ProRule" id="PRU00708"/>
    </source>
</evidence>
<dbReference type="OrthoDB" id="185373at2759"/>
<feature type="repeat" description="PPR" evidence="1">
    <location>
        <begin position="382"/>
        <end position="416"/>
    </location>
</feature>
<name>A0A1Y1YFW5_9FUNG</name>
<protein>
    <recommendedName>
        <fullName evidence="4">TPR-like protein</fullName>
    </recommendedName>
</protein>
<dbReference type="EMBL" id="MCFE01000143">
    <property type="protein sequence ID" value="ORX96930.1"/>
    <property type="molecule type" value="Genomic_DNA"/>
</dbReference>
<dbReference type="InterPro" id="IPR002885">
    <property type="entry name" value="PPR_rpt"/>
</dbReference>
<evidence type="ECO:0000313" key="2">
    <source>
        <dbReference type="EMBL" id="ORX96930.1"/>
    </source>
</evidence>
<dbReference type="AlphaFoldDB" id="A0A1Y1YFW5"/>
<feature type="repeat" description="PPR" evidence="1">
    <location>
        <begin position="347"/>
        <end position="381"/>
    </location>
</feature>
<dbReference type="Gene3D" id="1.25.40.10">
    <property type="entry name" value="Tetratricopeptide repeat domain"/>
    <property type="match status" value="3"/>
</dbReference>
<feature type="repeat" description="PPR" evidence="1">
    <location>
        <begin position="242"/>
        <end position="276"/>
    </location>
</feature>
<dbReference type="PANTHER" id="PTHR45613:SF9">
    <property type="entry name" value="MITOCHONDRIAL GROUP I INTRON SPLICING FACTOR CCM1"/>
    <property type="match status" value="1"/>
</dbReference>
<comment type="caution">
    <text evidence="2">The sequence shown here is derived from an EMBL/GenBank/DDBJ whole genome shotgun (WGS) entry which is preliminary data.</text>
</comment>
<dbReference type="SUPFAM" id="SSF48452">
    <property type="entry name" value="TPR-like"/>
    <property type="match status" value="2"/>
</dbReference>
<evidence type="ECO:0008006" key="4">
    <source>
        <dbReference type="Google" id="ProtNLM"/>
    </source>
</evidence>
<dbReference type="PROSITE" id="PS51375">
    <property type="entry name" value="PPR"/>
    <property type="match status" value="7"/>
</dbReference>
<dbReference type="NCBIfam" id="TIGR00756">
    <property type="entry name" value="PPR"/>
    <property type="match status" value="6"/>
</dbReference>
<dbReference type="Pfam" id="PF13041">
    <property type="entry name" value="PPR_2"/>
    <property type="match status" value="3"/>
</dbReference>
<dbReference type="InterPro" id="IPR011990">
    <property type="entry name" value="TPR-like_helical_dom_sf"/>
</dbReference>
<feature type="repeat" description="PPR" evidence="1">
    <location>
        <begin position="487"/>
        <end position="521"/>
    </location>
</feature>